<evidence type="ECO:0000256" key="2">
    <source>
        <dbReference type="ARBA" id="ARBA00022475"/>
    </source>
</evidence>
<evidence type="ECO:0000256" key="5">
    <source>
        <dbReference type="ARBA" id="ARBA00023136"/>
    </source>
</evidence>
<evidence type="ECO:0000256" key="4">
    <source>
        <dbReference type="ARBA" id="ARBA00022989"/>
    </source>
</evidence>
<keyword evidence="5 6" id="KW-0472">Membrane</keyword>
<feature type="transmembrane region" description="Helical" evidence="6">
    <location>
        <begin position="94"/>
        <end position="113"/>
    </location>
</feature>
<keyword evidence="3 6" id="KW-0812">Transmembrane</keyword>
<comment type="subcellular location">
    <subcellularLocation>
        <location evidence="1">Cell membrane</location>
        <topology evidence="1">Multi-pass membrane protein</topology>
    </subcellularLocation>
</comment>
<feature type="transmembrane region" description="Helical" evidence="6">
    <location>
        <begin position="65"/>
        <end position="82"/>
    </location>
</feature>
<feature type="transmembrane region" description="Helical" evidence="6">
    <location>
        <begin position="206"/>
        <end position="224"/>
    </location>
</feature>
<dbReference type="InterPro" id="IPR000620">
    <property type="entry name" value="EamA_dom"/>
</dbReference>
<feature type="transmembrane region" description="Helical" evidence="6">
    <location>
        <begin position="34"/>
        <end position="53"/>
    </location>
</feature>
<name>A0A7V4TXU7_CALAY</name>
<feature type="transmembrane region" description="Helical" evidence="6">
    <location>
        <begin position="120"/>
        <end position="142"/>
    </location>
</feature>
<keyword evidence="2" id="KW-1003">Cell membrane</keyword>
<organism evidence="8">
    <name type="scientific">Caldithrix abyssi</name>
    <dbReference type="NCBI Taxonomy" id="187145"/>
    <lineage>
        <taxon>Bacteria</taxon>
        <taxon>Pseudomonadati</taxon>
        <taxon>Calditrichota</taxon>
        <taxon>Calditrichia</taxon>
        <taxon>Calditrichales</taxon>
        <taxon>Calditrichaceae</taxon>
        <taxon>Caldithrix</taxon>
    </lineage>
</organism>
<evidence type="ECO:0000256" key="6">
    <source>
        <dbReference type="SAM" id="Phobius"/>
    </source>
</evidence>
<dbReference type="Pfam" id="PF00892">
    <property type="entry name" value="EamA"/>
    <property type="match status" value="2"/>
</dbReference>
<feature type="transmembrane region" description="Helical" evidence="6">
    <location>
        <begin position="9"/>
        <end position="28"/>
    </location>
</feature>
<reference evidence="8" key="1">
    <citation type="journal article" date="2020" name="mSystems">
        <title>Genome- and Community-Level Interaction Insights into Carbon Utilization and Element Cycling Functions of Hydrothermarchaeota in Hydrothermal Sediment.</title>
        <authorList>
            <person name="Zhou Z."/>
            <person name="Liu Y."/>
            <person name="Xu W."/>
            <person name="Pan J."/>
            <person name="Luo Z.H."/>
            <person name="Li M."/>
        </authorList>
    </citation>
    <scope>NUCLEOTIDE SEQUENCE [LARGE SCALE GENOMIC DNA]</scope>
    <source>
        <strain evidence="8">HyVt-577</strain>
    </source>
</reference>
<feature type="transmembrane region" description="Helical" evidence="6">
    <location>
        <begin position="148"/>
        <end position="165"/>
    </location>
</feature>
<comment type="caution">
    <text evidence="8">The sequence shown here is derived from an EMBL/GenBank/DDBJ whole genome shotgun (WGS) entry which is preliminary data.</text>
</comment>
<evidence type="ECO:0000256" key="1">
    <source>
        <dbReference type="ARBA" id="ARBA00004651"/>
    </source>
</evidence>
<dbReference type="PANTHER" id="PTHR42920">
    <property type="entry name" value="OS03G0707200 PROTEIN-RELATED"/>
    <property type="match status" value="1"/>
</dbReference>
<evidence type="ECO:0000256" key="3">
    <source>
        <dbReference type="ARBA" id="ARBA00022692"/>
    </source>
</evidence>
<evidence type="ECO:0000313" key="8">
    <source>
        <dbReference type="EMBL" id="HGY54314.1"/>
    </source>
</evidence>
<dbReference type="Proteomes" id="UP000885779">
    <property type="component" value="Unassembled WGS sequence"/>
</dbReference>
<protein>
    <submittedName>
        <fullName evidence="8">DMT family transporter</fullName>
    </submittedName>
</protein>
<feature type="transmembrane region" description="Helical" evidence="6">
    <location>
        <begin position="236"/>
        <end position="256"/>
    </location>
</feature>
<feature type="transmembrane region" description="Helical" evidence="6">
    <location>
        <begin position="172"/>
        <end position="194"/>
    </location>
</feature>
<dbReference type="InterPro" id="IPR037185">
    <property type="entry name" value="EmrE-like"/>
</dbReference>
<dbReference type="EMBL" id="DRQG01000015">
    <property type="protein sequence ID" value="HGY54314.1"/>
    <property type="molecule type" value="Genomic_DNA"/>
</dbReference>
<sequence length="297" mass="33248">MRKQLKADLGLLSVTVFWGSTFILSKLTLLEIPLLLFLVMRLGMAAVILDVIALKQIRLLNRKTLLHGAVLGLFLYLSYFFQMWGIQYTTASNAGFITGLSVVMVPIFSYLIFRIKPSFNVALGIVLAVIGLFLLTGADLFSFNSGDFLVLICAVTVAFHIIYTGKFAPQHHVLLLTAVQLTVVALLSVSALLFYDFSQRVISDTAWWVVLYLAVFGTVYPYLMQTQMQRFTTTTRTALIFAIEPVFAALFAFIVAKESLELSGWFGGFLIVLGMIFSELSVLHVPFTKKNRQWKSQ</sequence>
<gene>
    <name evidence="8" type="ORF">ENK44_01305</name>
</gene>
<accession>A0A7V4TXU7</accession>
<dbReference type="AlphaFoldDB" id="A0A7V4TXU7"/>
<dbReference type="GO" id="GO:0005886">
    <property type="term" value="C:plasma membrane"/>
    <property type="evidence" value="ECO:0007669"/>
    <property type="project" value="UniProtKB-SubCell"/>
</dbReference>
<dbReference type="Gene3D" id="1.10.3730.20">
    <property type="match status" value="2"/>
</dbReference>
<dbReference type="SUPFAM" id="SSF103481">
    <property type="entry name" value="Multidrug resistance efflux transporter EmrE"/>
    <property type="match status" value="2"/>
</dbReference>
<feature type="domain" description="EamA" evidence="7">
    <location>
        <begin position="145"/>
        <end position="277"/>
    </location>
</feature>
<dbReference type="PANTHER" id="PTHR42920:SF5">
    <property type="entry name" value="EAMA DOMAIN-CONTAINING PROTEIN"/>
    <property type="match status" value="1"/>
</dbReference>
<feature type="transmembrane region" description="Helical" evidence="6">
    <location>
        <begin position="262"/>
        <end position="287"/>
    </location>
</feature>
<keyword evidence="4 6" id="KW-1133">Transmembrane helix</keyword>
<evidence type="ECO:0000259" key="7">
    <source>
        <dbReference type="Pfam" id="PF00892"/>
    </source>
</evidence>
<dbReference type="InterPro" id="IPR051258">
    <property type="entry name" value="Diverse_Substrate_Transporter"/>
</dbReference>
<feature type="domain" description="EamA" evidence="7">
    <location>
        <begin position="6"/>
        <end position="136"/>
    </location>
</feature>
<proteinExistence type="predicted"/>